<dbReference type="PANTHER" id="PTHR42663">
    <property type="entry name" value="HYDROLASE C777.06C-RELATED-RELATED"/>
    <property type="match status" value="1"/>
</dbReference>
<keyword evidence="2" id="KW-1185">Reference proteome</keyword>
<dbReference type="InterPro" id="IPR036866">
    <property type="entry name" value="RibonucZ/Hydroxyglut_hydro"/>
</dbReference>
<dbReference type="Gene3D" id="3.60.15.10">
    <property type="entry name" value="Ribonuclease Z/Hydroxyacylglutathione hydrolase-like"/>
    <property type="match status" value="1"/>
</dbReference>
<gene>
    <name evidence="1" type="ORF">C0V70_11615</name>
</gene>
<dbReference type="CDD" id="cd16279">
    <property type="entry name" value="metallo-hydrolase-like_MBL-fold"/>
    <property type="match status" value="1"/>
</dbReference>
<dbReference type="GO" id="GO:0016787">
    <property type="term" value="F:hydrolase activity"/>
    <property type="evidence" value="ECO:0007669"/>
    <property type="project" value="UniProtKB-KW"/>
</dbReference>
<dbReference type="Pfam" id="PF12706">
    <property type="entry name" value="Lactamase_B_2"/>
    <property type="match status" value="1"/>
</dbReference>
<dbReference type="KEGG" id="bsto:C0V70_11615"/>
<dbReference type="RefSeq" id="WP_102244027.1">
    <property type="nucleotide sequence ID" value="NZ_CP025704.1"/>
</dbReference>
<evidence type="ECO:0000313" key="2">
    <source>
        <dbReference type="Proteomes" id="UP000235584"/>
    </source>
</evidence>
<dbReference type="SMART" id="SM00849">
    <property type="entry name" value="Lactamase_B"/>
    <property type="match status" value="1"/>
</dbReference>
<dbReference type="SUPFAM" id="SSF56281">
    <property type="entry name" value="Metallo-hydrolase/oxidoreductase"/>
    <property type="match status" value="1"/>
</dbReference>
<dbReference type="InterPro" id="IPR001279">
    <property type="entry name" value="Metallo-B-lactamas"/>
</dbReference>
<evidence type="ECO:0000313" key="1">
    <source>
        <dbReference type="EMBL" id="AUN98736.1"/>
    </source>
</evidence>
<sequence>MEKSLNKNMLMALGTGTSVGIPQIGCSCLVCTSLDHRDQRMRTSVFIQTKNGQRILIDTTPDLRTQILNNKISAVDFAIITHEHADHLHGIDDLRPFCFGPPPREIPVFANASTKASIEARFPYIFHHKGPVLGGGIPRLQLQSVELEKPTILFGEEFFFFNYPHGHAETMGFILGDLAYIVDCHSLPDHIVKILKERKLKILVIDCLKKGSHTTHLTVEKCFEYVREIKAEKTGLIHISHDLSHSVLKDLAMREFGESVFPLYDSQKIFY</sequence>
<proteinExistence type="predicted"/>
<dbReference type="PROSITE" id="PS51257">
    <property type="entry name" value="PROKAR_LIPOPROTEIN"/>
    <property type="match status" value="1"/>
</dbReference>
<dbReference type="AlphaFoldDB" id="A0A2K9NT79"/>
<keyword evidence="1" id="KW-0378">Hydrolase</keyword>
<dbReference type="EMBL" id="CP025704">
    <property type="protein sequence ID" value="AUN98736.1"/>
    <property type="molecule type" value="Genomic_DNA"/>
</dbReference>
<protein>
    <submittedName>
        <fullName evidence="1">MBL fold metallo-hydrolase</fullName>
    </submittedName>
</protein>
<accession>A0A2K9NT79</accession>
<name>A0A2K9NT79_BACTC</name>
<organism evidence="1 2">
    <name type="scientific">Bacteriovorax stolpii</name>
    <name type="common">Bdellovibrio stolpii</name>
    <dbReference type="NCBI Taxonomy" id="960"/>
    <lineage>
        <taxon>Bacteria</taxon>
        <taxon>Pseudomonadati</taxon>
        <taxon>Bdellovibrionota</taxon>
        <taxon>Bacteriovoracia</taxon>
        <taxon>Bacteriovoracales</taxon>
        <taxon>Bacteriovoracaceae</taxon>
        <taxon>Bacteriovorax</taxon>
    </lineage>
</organism>
<dbReference type="PANTHER" id="PTHR42663:SF6">
    <property type="entry name" value="HYDROLASE C777.06C-RELATED"/>
    <property type="match status" value="1"/>
</dbReference>
<dbReference type="Proteomes" id="UP000235584">
    <property type="component" value="Chromosome"/>
</dbReference>
<reference evidence="1 2" key="1">
    <citation type="submission" date="2018-01" db="EMBL/GenBank/DDBJ databases">
        <title>Complete genome sequence of Bacteriovorax stolpii DSM12778.</title>
        <authorList>
            <person name="Tang B."/>
            <person name="Chang J."/>
        </authorList>
    </citation>
    <scope>NUCLEOTIDE SEQUENCE [LARGE SCALE GENOMIC DNA]</scope>
    <source>
        <strain evidence="1 2">DSM 12778</strain>
    </source>
</reference>